<feature type="region of interest" description="Disordered" evidence="8">
    <location>
        <begin position="395"/>
        <end position="449"/>
    </location>
</feature>
<dbReference type="PANTHER" id="PTHR45983:SF4">
    <property type="entry name" value="TYROSINE-PROTEIN PHOSPHATASE NON-RECEPTOR TYPE 18"/>
    <property type="match status" value="1"/>
</dbReference>
<dbReference type="Gene3D" id="3.90.190.10">
    <property type="entry name" value="Protein tyrosine phosphatase superfamily"/>
    <property type="match status" value="1"/>
</dbReference>
<dbReference type="InterPro" id="IPR003595">
    <property type="entry name" value="Tyr_Pase_cat"/>
</dbReference>
<dbReference type="PROSITE" id="PS50055">
    <property type="entry name" value="TYR_PHOSPHATASE_PTP"/>
    <property type="match status" value="1"/>
</dbReference>
<feature type="compositionally biased region" description="Low complexity" evidence="8">
    <location>
        <begin position="409"/>
        <end position="422"/>
    </location>
</feature>
<evidence type="ECO:0000256" key="3">
    <source>
        <dbReference type="ARBA" id="ARBA00022490"/>
    </source>
</evidence>
<dbReference type="InterPro" id="IPR000242">
    <property type="entry name" value="PTP_cat"/>
</dbReference>
<dbReference type="PANTHER" id="PTHR45983">
    <property type="entry name" value="TYROSINE PHOSPHATSE N18, PUTATIVE-RELATED"/>
    <property type="match status" value="1"/>
</dbReference>
<evidence type="ECO:0000256" key="2">
    <source>
        <dbReference type="ARBA" id="ARBA00013064"/>
    </source>
</evidence>
<dbReference type="EC" id="3.1.3.48" evidence="2"/>
<evidence type="ECO:0000259" key="10">
    <source>
        <dbReference type="PROSITE" id="PS50056"/>
    </source>
</evidence>
<gene>
    <name evidence="11" type="ORF">WMY93_027682</name>
</gene>
<dbReference type="PROSITE" id="PS50056">
    <property type="entry name" value="TYR_PHOSPHATASE_2"/>
    <property type="match status" value="1"/>
</dbReference>
<dbReference type="InterPro" id="IPR029021">
    <property type="entry name" value="Prot-tyrosine_phosphatase-like"/>
</dbReference>
<keyword evidence="3" id="KW-0963">Cytoplasm</keyword>
<dbReference type="SMART" id="SM00194">
    <property type="entry name" value="PTPc"/>
    <property type="match status" value="1"/>
</dbReference>
<dbReference type="AlphaFoldDB" id="A0AAW0MTN6"/>
<feature type="domain" description="Tyrosine specific protein phosphatases" evidence="10">
    <location>
        <begin position="212"/>
        <end position="264"/>
    </location>
</feature>
<evidence type="ECO:0000313" key="12">
    <source>
        <dbReference type="Proteomes" id="UP001460270"/>
    </source>
</evidence>
<comment type="caution">
    <text evidence="11">The sequence shown here is derived from an EMBL/GenBank/DDBJ whole genome shotgun (WGS) entry which is preliminary data.</text>
</comment>
<dbReference type="SMART" id="SM00404">
    <property type="entry name" value="PTPc_motif"/>
    <property type="match status" value="1"/>
</dbReference>
<evidence type="ECO:0000256" key="1">
    <source>
        <dbReference type="ARBA" id="ARBA00004496"/>
    </source>
</evidence>
<dbReference type="FunFam" id="3.90.190.10:FF:000045">
    <property type="entry name" value="Tyrosine-protein phosphatase non-receptor type 12"/>
    <property type="match status" value="1"/>
</dbReference>
<feature type="compositionally biased region" description="Basic and acidic residues" evidence="8">
    <location>
        <begin position="436"/>
        <end position="449"/>
    </location>
</feature>
<evidence type="ECO:0000256" key="4">
    <source>
        <dbReference type="ARBA" id="ARBA00022553"/>
    </source>
</evidence>
<accession>A0AAW0MTN6</accession>
<reference evidence="12" key="1">
    <citation type="submission" date="2024-04" db="EMBL/GenBank/DDBJ databases">
        <title>Salinicola lusitanus LLJ914,a marine bacterium isolated from the Okinawa Trough.</title>
        <authorList>
            <person name="Li J."/>
        </authorList>
    </citation>
    <scope>NUCLEOTIDE SEQUENCE [LARGE SCALE GENOMIC DNA]</scope>
</reference>
<protein>
    <recommendedName>
        <fullName evidence="2">protein-tyrosine-phosphatase</fullName>
        <ecNumber evidence="2">3.1.3.48</ecNumber>
    </recommendedName>
</protein>
<dbReference type="GO" id="GO:0005634">
    <property type="term" value="C:nucleus"/>
    <property type="evidence" value="ECO:0007669"/>
    <property type="project" value="TreeGrafter"/>
</dbReference>
<dbReference type="GO" id="GO:0005737">
    <property type="term" value="C:cytoplasm"/>
    <property type="evidence" value="ECO:0007669"/>
    <property type="project" value="UniProtKB-SubCell"/>
</dbReference>
<dbReference type="SUPFAM" id="SSF52799">
    <property type="entry name" value="(Phosphotyrosine protein) phosphatases II"/>
    <property type="match status" value="1"/>
</dbReference>
<evidence type="ECO:0000256" key="6">
    <source>
        <dbReference type="ARBA" id="ARBA00022912"/>
    </source>
</evidence>
<dbReference type="EMBL" id="JBBPFD010000020">
    <property type="protein sequence ID" value="KAK7884559.1"/>
    <property type="molecule type" value="Genomic_DNA"/>
</dbReference>
<keyword evidence="4" id="KW-0597">Phosphoprotein</keyword>
<name>A0AAW0MTN6_9GOBI</name>
<keyword evidence="5" id="KW-0378">Hydrolase</keyword>
<evidence type="ECO:0000256" key="8">
    <source>
        <dbReference type="SAM" id="MobiDB-lite"/>
    </source>
</evidence>
<dbReference type="InterPro" id="IPR047170">
    <property type="entry name" value="PTN12/18/22"/>
</dbReference>
<organism evidence="11 12">
    <name type="scientific">Mugilogobius chulae</name>
    <name type="common">yellowstripe goby</name>
    <dbReference type="NCBI Taxonomy" id="88201"/>
    <lineage>
        <taxon>Eukaryota</taxon>
        <taxon>Metazoa</taxon>
        <taxon>Chordata</taxon>
        <taxon>Craniata</taxon>
        <taxon>Vertebrata</taxon>
        <taxon>Euteleostomi</taxon>
        <taxon>Actinopterygii</taxon>
        <taxon>Neopterygii</taxon>
        <taxon>Teleostei</taxon>
        <taxon>Neoteleostei</taxon>
        <taxon>Acanthomorphata</taxon>
        <taxon>Gobiaria</taxon>
        <taxon>Gobiiformes</taxon>
        <taxon>Gobioidei</taxon>
        <taxon>Gobiidae</taxon>
        <taxon>Gobionellinae</taxon>
        <taxon>Mugilogobius</taxon>
    </lineage>
</organism>
<evidence type="ECO:0000313" key="11">
    <source>
        <dbReference type="EMBL" id="KAK7884559.1"/>
    </source>
</evidence>
<proteinExistence type="inferred from homology"/>
<feature type="domain" description="Tyrosine-protein phosphatase" evidence="9">
    <location>
        <begin position="22"/>
        <end position="273"/>
    </location>
</feature>
<dbReference type="Pfam" id="PF00102">
    <property type="entry name" value="Y_phosphatase"/>
    <property type="match status" value="1"/>
</dbReference>
<dbReference type="GO" id="GO:0004726">
    <property type="term" value="F:non-membrane spanning protein tyrosine phosphatase activity"/>
    <property type="evidence" value="ECO:0007669"/>
    <property type="project" value="InterPro"/>
</dbReference>
<dbReference type="Proteomes" id="UP001460270">
    <property type="component" value="Unassembled WGS sequence"/>
</dbReference>
<evidence type="ECO:0000256" key="7">
    <source>
        <dbReference type="ARBA" id="ARBA00034734"/>
    </source>
</evidence>
<keyword evidence="12" id="KW-1185">Reference proteome</keyword>
<evidence type="ECO:0000259" key="9">
    <source>
        <dbReference type="PROSITE" id="PS50055"/>
    </source>
</evidence>
<dbReference type="PRINTS" id="PR00700">
    <property type="entry name" value="PRTYPHPHTASE"/>
</dbReference>
<comment type="subcellular location">
    <subcellularLocation>
        <location evidence="1">Cytoplasm</location>
    </subcellularLocation>
</comment>
<sequence>MSDQGQLSSLLLSLDNVDQHTIEQEFTALRAQSIAWKKSQCSQTGALKENIKKNRYKDILPYDETRVILSLKTSESDGDYINASFIQGALSGGYIAAQAPLSSTLRDFWRMIWEYRVKVIMMACREFEMAKKKCEVYWSPQNQTTNYGPFSVYCQRESSPTQDLTIRELHVSFQQDVRVVTQLQFLSWPDHDVPHEASGVLDLLHRLQDLQNAGCGRTGVICALDQIYQLLIHQKLPSDFSIMRIVMELRRQRPSAVQTKDQYRFVYTATSCLFRWFLQKNSSSAVYSNLPRLKSQKSTSAKAAASHPRSQQQNMDVTYAVVNKKGAAPQSSTLPRQADGINHYDNVLMTSPTPIYSVVRPRAKPLSLDSPLYDMATPSGTDVQQHYHLITEASGPVTKADDDDDYEDFSPSPSDSSCLPPSNGIGFNKRVAKPRGPRDPPAEWRCLER</sequence>
<comment type="similarity">
    <text evidence="7">Belongs to the protein-tyrosine phosphatase family. Non-receptor class 4 subfamily.</text>
</comment>
<evidence type="ECO:0000256" key="5">
    <source>
        <dbReference type="ARBA" id="ARBA00022801"/>
    </source>
</evidence>
<dbReference type="InterPro" id="IPR000387">
    <property type="entry name" value="Tyr_Pase_dom"/>
</dbReference>
<keyword evidence="6" id="KW-0904">Protein phosphatase</keyword>